<dbReference type="PANTHER" id="PTHR12984:SF3">
    <property type="entry name" value="N-TERMINAL KINASE-LIKE PROTEIN"/>
    <property type="match status" value="1"/>
</dbReference>
<protein>
    <recommendedName>
        <fullName evidence="2">N-terminal kinase-like protein</fullName>
    </recommendedName>
    <alternativeName>
        <fullName evidence="3">SCY1-like protein 1</fullName>
    </alternativeName>
</protein>
<dbReference type="OrthoDB" id="447103at2759"/>
<dbReference type="InterPro" id="IPR011009">
    <property type="entry name" value="Kinase-like_dom_sf"/>
</dbReference>
<feature type="repeat" description="HEAT" evidence="5">
    <location>
        <begin position="486"/>
        <end position="521"/>
    </location>
</feature>
<reference evidence="7" key="1">
    <citation type="submission" date="2022-01" db="EMBL/GenBank/DDBJ databases">
        <authorList>
            <person name="King R."/>
        </authorList>
    </citation>
    <scope>NUCLEOTIDE SEQUENCE</scope>
</reference>
<sequence length="655" mass="75264">MLNFFSIRDSFPYTVEEEIVSFRGYSIFSVSNGVKKSTGEKVSIFIHNKKPDNPEELLNHAIIAVKKLKKFKHPSILTYVDSYEDENNIYLVTVRCLPLFAYLHKLGSEDLGEMYLKWGLASIGEAVAFLNSVELRHNNIFHGAVFVNDQGIWQLGDLGYVTDFRSEYPPKHIRILDKYRPPENDSLSDDWGVGVLLWETFNGEIESSESLIDIANVPNELLPVLQKLISPYRGYQGAIRDLIDVCHDDNMLTKTLEGLNSYHLQDRDCKSKLSKEILKIVSKTPKDIIIFRILRQIRQAYEYEEENGSYLVPVISKIASVLNEDEFRSHLEPFVAFLFSTKDRATRFNLLVNIDEIANKIDNKSINNLYPIISAGFLDTSPQIRDETVKAMMHVAPKLCKSVNREMIRHLVHIQKNDESSYIRTNATICLANIAYCLESRVRQKVLLYSFLLALNDPDDHVRKAAIHAFSVTHRFFSVEVTAKSILPRLVSLTIDKEPIVRRSAFKTLKILLLKLEEVSYFPQRLAEVERDVASETCDNPPSWAQWAINALTKNYFKNTESNSDPVISEKNKPEHYTKEPIERKEHVDTNVPTPIPDMKTPKDHGMDEHKVHQDYPMVGDKFFDVNLKRTHTEGVPRKRTNTIKSNQIFDIDSS</sequence>
<dbReference type="AlphaFoldDB" id="A0A9P0HQ79"/>
<organism evidence="7 8">
    <name type="scientific">Nezara viridula</name>
    <name type="common">Southern green stink bug</name>
    <name type="synonym">Cimex viridulus</name>
    <dbReference type="NCBI Taxonomy" id="85310"/>
    <lineage>
        <taxon>Eukaryota</taxon>
        <taxon>Metazoa</taxon>
        <taxon>Ecdysozoa</taxon>
        <taxon>Arthropoda</taxon>
        <taxon>Hexapoda</taxon>
        <taxon>Insecta</taxon>
        <taxon>Pterygota</taxon>
        <taxon>Neoptera</taxon>
        <taxon>Paraneoptera</taxon>
        <taxon>Hemiptera</taxon>
        <taxon>Heteroptera</taxon>
        <taxon>Panheteroptera</taxon>
        <taxon>Pentatomomorpha</taxon>
        <taxon>Pentatomoidea</taxon>
        <taxon>Pentatomidae</taxon>
        <taxon>Pentatominae</taxon>
        <taxon>Nezara</taxon>
    </lineage>
</organism>
<evidence type="ECO:0000256" key="5">
    <source>
        <dbReference type="PROSITE-ProRule" id="PRU00103"/>
    </source>
</evidence>
<gene>
    <name evidence="7" type="ORF">NEZAVI_LOCUS14231</name>
</gene>
<comment type="similarity">
    <text evidence="1">Belongs to the protein kinase superfamily.</text>
</comment>
<dbReference type="Gene3D" id="1.25.10.10">
    <property type="entry name" value="Leucine-rich Repeat Variant"/>
    <property type="match status" value="1"/>
</dbReference>
<dbReference type="Pfam" id="PF20168">
    <property type="entry name" value="PDS5"/>
    <property type="match status" value="1"/>
</dbReference>
<dbReference type="SUPFAM" id="SSF48371">
    <property type="entry name" value="ARM repeat"/>
    <property type="match status" value="1"/>
</dbReference>
<dbReference type="InterPro" id="IPR051177">
    <property type="entry name" value="CIK-Related_Protein"/>
</dbReference>
<keyword evidence="8" id="KW-1185">Reference proteome</keyword>
<dbReference type="SUPFAM" id="SSF56112">
    <property type="entry name" value="Protein kinase-like (PK-like)"/>
    <property type="match status" value="1"/>
</dbReference>
<dbReference type="Pfam" id="PF00069">
    <property type="entry name" value="Pkinase"/>
    <property type="match status" value="1"/>
</dbReference>
<evidence type="ECO:0000256" key="3">
    <source>
        <dbReference type="ARBA" id="ARBA00042347"/>
    </source>
</evidence>
<dbReference type="EMBL" id="OV725082">
    <property type="protein sequence ID" value="CAH1406244.1"/>
    <property type="molecule type" value="Genomic_DNA"/>
</dbReference>
<comment type="function">
    <text evidence="4">Regulates COPI-mediated retrograde protein traffic at the interface between the Golgi apparatus and the endoplasmic reticulum. Involved in the maintenance of the Golgi apparatus morphology.</text>
</comment>
<dbReference type="Gene3D" id="1.10.510.10">
    <property type="entry name" value="Transferase(Phosphotransferase) domain 1"/>
    <property type="match status" value="1"/>
</dbReference>
<feature type="domain" description="Protein kinase" evidence="6">
    <location>
        <begin position="17"/>
        <end position="302"/>
    </location>
</feature>
<dbReference type="GO" id="GO:0005524">
    <property type="term" value="F:ATP binding"/>
    <property type="evidence" value="ECO:0007669"/>
    <property type="project" value="InterPro"/>
</dbReference>
<dbReference type="InterPro" id="IPR021133">
    <property type="entry name" value="HEAT_type_2"/>
</dbReference>
<evidence type="ECO:0000313" key="7">
    <source>
        <dbReference type="EMBL" id="CAH1406244.1"/>
    </source>
</evidence>
<dbReference type="InterPro" id="IPR016024">
    <property type="entry name" value="ARM-type_fold"/>
</dbReference>
<dbReference type="InterPro" id="IPR011989">
    <property type="entry name" value="ARM-like"/>
</dbReference>
<evidence type="ECO:0000256" key="1">
    <source>
        <dbReference type="ARBA" id="ARBA00038349"/>
    </source>
</evidence>
<dbReference type="Proteomes" id="UP001152798">
    <property type="component" value="Chromosome 6"/>
</dbReference>
<dbReference type="PROSITE" id="PS50011">
    <property type="entry name" value="PROTEIN_KINASE_DOM"/>
    <property type="match status" value="1"/>
</dbReference>
<dbReference type="InterPro" id="IPR000719">
    <property type="entry name" value="Prot_kinase_dom"/>
</dbReference>
<dbReference type="Gene3D" id="3.30.200.20">
    <property type="entry name" value="Phosphorylase Kinase, domain 1"/>
    <property type="match status" value="1"/>
</dbReference>
<evidence type="ECO:0000259" key="6">
    <source>
        <dbReference type="PROSITE" id="PS50011"/>
    </source>
</evidence>
<evidence type="ECO:0000256" key="4">
    <source>
        <dbReference type="ARBA" id="ARBA00056114"/>
    </source>
</evidence>
<dbReference type="GO" id="GO:0004672">
    <property type="term" value="F:protein kinase activity"/>
    <property type="evidence" value="ECO:0007669"/>
    <property type="project" value="InterPro"/>
</dbReference>
<evidence type="ECO:0000313" key="8">
    <source>
        <dbReference type="Proteomes" id="UP001152798"/>
    </source>
</evidence>
<name>A0A9P0HQ79_NEZVI</name>
<dbReference type="PROSITE" id="PS50077">
    <property type="entry name" value="HEAT_REPEAT"/>
    <property type="match status" value="1"/>
</dbReference>
<accession>A0A9P0HQ79</accession>
<dbReference type="PANTHER" id="PTHR12984">
    <property type="entry name" value="SCY1-RELATED S/T PROTEIN KINASE-LIKE"/>
    <property type="match status" value="1"/>
</dbReference>
<proteinExistence type="inferred from homology"/>
<evidence type="ECO:0000256" key="2">
    <source>
        <dbReference type="ARBA" id="ARBA00040972"/>
    </source>
</evidence>